<name>A2C656_PROM3</name>
<gene>
    <name evidence="2" type="ordered locus">P9303_02111</name>
</gene>
<accession>A2C656</accession>
<proteinExistence type="predicted"/>
<dbReference type="EMBL" id="CP000554">
    <property type="protein sequence ID" value="ABM76966.1"/>
    <property type="molecule type" value="Genomic_DNA"/>
</dbReference>
<evidence type="ECO:0000313" key="2">
    <source>
        <dbReference type="EMBL" id="ABM76966.1"/>
    </source>
</evidence>
<reference evidence="2 3" key="1">
    <citation type="journal article" date="2007" name="PLoS Genet.">
        <title>Patterns and implications of gene gain and loss in the evolution of Prochlorococcus.</title>
        <authorList>
            <person name="Kettler G.C."/>
            <person name="Martiny A.C."/>
            <person name="Huang K."/>
            <person name="Zucker J."/>
            <person name="Coleman M.L."/>
            <person name="Rodrigue S."/>
            <person name="Chen F."/>
            <person name="Lapidus A."/>
            <person name="Ferriera S."/>
            <person name="Johnson J."/>
            <person name="Steglich C."/>
            <person name="Church G.M."/>
            <person name="Richardson P."/>
            <person name="Chisholm S.W."/>
        </authorList>
    </citation>
    <scope>NUCLEOTIDE SEQUENCE [LARGE SCALE GENOMIC DNA]</scope>
    <source>
        <strain evidence="2 3">MIT 9303</strain>
    </source>
</reference>
<dbReference type="RefSeq" id="WP_011824895.1">
    <property type="nucleotide sequence ID" value="NC_008820.1"/>
</dbReference>
<dbReference type="BioCyc" id="PMAR59922:G1G80-203-MONOMER"/>
<sequence>MVFCSMIRSLFLLQLILTSLPVDARPEPRVEENKENSTEITRDAEMINLGRDIGWIDATCSWFGWGHLSLENTKTSISVITEEIEKEHGADMYAWVIERTAKRYPQCKFGLPSL</sequence>
<feature type="signal peptide" evidence="1">
    <location>
        <begin position="1"/>
        <end position="24"/>
    </location>
</feature>
<protein>
    <submittedName>
        <fullName evidence="2">Possible Penicillin amidase</fullName>
    </submittedName>
</protein>
<dbReference type="AlphaFoldDB" id="A2C656"/>
<evidence type="ECO:0000256" key="1">
    <source>
        <dbReference type="SAM" id="SignalP"/>
    </source>
</evidence>
<dbReference type="HOGENOM" id="CLU_2118887_0_0_3"/>
<keyword evidence="1" id="KW-0732">Signal</keyword>
<organism evidence="2 3">
    <name type="scientific">Prochlorococcus marinus (strain MIT 9303)</name>
    <dbReference type="NCBI Taxonomy" id="59922"/>
    <lineage>
        <taxon>Bacteria</taxon>
        <taxon>Bacillati</taxon>
        <taxon>Cyanobacteriota</taxon>
        <taxon>Cyanophyceae</taxon>
        <taxon>Synechococcales</taxon>
        <taxon>Prochlorococcaceae</taxon>
        <taxon>Prochlorococcus</taxon>
    </lineage>
</organism>
<evidence type="ECO:0000313" key="3">
    <source>
        <dbReference type="Proteomes" id="UP000002274"/>
    </source>
</evidence>
<feature type="chain" id="PRO_5002642954" evidence="1">
    <location>
        <begin position="25"/>
        <end position="114"/>
    </location>
</feature>
<dbReference type="Proteomes" id="UP000002274">
    <property type="component" value="Chromosome"/>
</dbReference>
<dbReference type="KEGG" id="pmf:P9303_02111"/>